<feature type="transmembrane region" description="Helical" evidence="1">
    <location>
        <begin position="48"/>
        <end position="70"/>
    </location>
</feature>
<accession>A9WHF4</accession>
<proteinExistence type="predicted"/>
<dbReference type="Proteomes" id="UP000002008">
    <property type="component" value="Chromosome"/>
</dbReference>
<name>A9WHF4_CHLAA</name>
<evidence type="ECO:0000313" key="3">
    <source>
        <dbReference type="Proteomes" id="UP000002008"/>
    </source>
</evidence>
<dbReference type="AlphaFoldDB" id="A9WHF4"/>
<evidence type="ECO:0000256" key="1">
    <source>
        <dbReference type="SAM" id="Phobius"/>
    </source>
</evidence>
<dbReference type="KEGG" id="cau:Caur_3081"/>
<keyword evidence="1" id="KW-0812">Transmembrane</keyword>
<keyword evidence="3" id="KW-1185">Reference proteome</keyword>
<dbReference type="EMBL" id="CP000909">
    <property type="protein sequence ID" value="ABY36280.1"/>
    <property type="molecule type" value="Genomic_DNA"/>
</dbReference>
<reference evidence="3" key="1">
    <citation type="journal article" date="2011" name="BMC Genomics">
        <title>Complete genome sequence of the filamentous anoxygenic phototrophic bacterium Chloroflexus aurantiacus.</title>
        <authorList>
            <person name="Tang K.H."/>
            <person name="Barry K."/>
            <person name="Chertkov O."/>
            <person name="Dalin E."/>
            <person name="Han C.S."/>
            <person name="Hauser L.J."/>
            <person name="Honchak B.M."/>
            <person name="Karbach L.E."/>
            <person name="Land M.L."/>
            <person name="Lapidus A."/>
            <person name="Larimer F.W."/>
            <person name="Mikhailova N."/>
            <person name="Pitluck S."/>
            <person name="Pierson B.K."/>
            <person name="Blankenship R.E."/>
        </authorList>
    </citation>
    <scope>NUCLEOTIDE SEQUENCE [LARGE SCALE GENOMIC DNA]</scope>
    <source>
        <strain evidence="3">ATCC 29366 / DSM 635 / J-10-fl</strain>
    </source>
</reference>
<dbReference type="STRING" id="324602.Caur_3081"/>
<evidence type="ECO:0000313" key="2">
    <source>
        <dbReference type="EMBL" id="ABY36280.1"/>
    </source>
</evidence>
<keyword evidence="1" id="KW-1133">Transmembrane helix</keyword>
<dbReference type="HOGENOM" id="CLU_2492203_0_0_0"/>
<sequence length="86" mass="9771">MRPEPSHRVVRAEAIPHDVKAPVGLDKSAFRFVPWLEFNNRWPLLSGFVLPHPGLVGLSLLIAFTAIVWYQEQELLEEAECTIHSP</sequence>
<protein>
    <submittedName>
        <fullName evidence="2">Uncharacterized protein</fullName>
    </submittedName>
</protein>
<organism evidence="2 3">
    <name type="scientific">Chloroflexus aurantiacus (strain ATCC 29366 / DSM 635 / J-10-fl)</name>
    <dbReference type="NCBI Taxonomy" id="324602"/>
    <lineage>
        <taxon>Bacteria</taxon>
        <taxon>Bacillati</taxon>
        <taxon>Chloroflexota</taxon>
        <taxon>Chloroflexia</taxon>
        <taxon>Chloroflexales</taxon>
        <taxon>Chloroflexineae</taxon>
        <taxon>Chloroflexaceae</taxon>
        <taxon>Chloroflexus</taxon>
    </lineage>
</organism>
<gene>
    <name evidence="2" type="ordered locus">Caur_3081</name>
</gene>
<dbReference type="InParanoid" id="A9WHF4"/>
<dbReference type="EnsemblBacteria" id="ABY36280">
    <property type="protein sequence ID" value="ABY36280"/>
    <property type="gene ID" value="Caur_3081"/>
</dbReference>
<keyword evidence="1" id="KW-0472">Membrane</keyword>